<gene>
    <name evidence="3" type="ORF">SAMN05216251_12360</name>
</gene>
<dbReference type="OrthoDB" id="4633994at2"/>
<dbReference type="Pfam" id="PF00497">
    <property type="entry name" value="SBP_bac_3"/>
    <property type="match status" value="1"/>
</dbReference>
<protein>
    <submittedName>
        <fullName evidence="3">Amino acid ABC transporter substrate-binding protein, PAAT family</fullName>
    </submittedName>
</protein>
<dbReference type="SMART" id="SM00062">
    <property type="entry name" value="PBPb"/>
    <property type="match status" value="1"/>
</dbReference>
<dbReference type="InterPro" id="IPR006311">
    <property type="entry name" value="TAT_signal"/>
</dbReference>
<evidence type="ECO:0000313" key="3">
    <source>
        <dbReference type="EMBL" id="SFF65977.1"/>
    </source>
</evidence>
<dbReference type="STRING" id="380248.SAMN05216251_12360"/>
<dbReference type="Gene3D" id="3.40.190.10">
    <property type="entry name" value="Periplasmic binding protein-like II"/>
    <property type="match status" value="2"/>
</dbReference>
<keyword evidence="4" id="KW-1185">Reference proteome</keyword>
<dbReference type="AlphaFoldDB" id="A0A1I2KL56"/>
<sequence>MPDSRSPHVSSVRARSVLTRRGLAAGVAAAVLSLGLGACGSDSDSASTDAAPAAAKAKDTVVIGAQSNGAAKETTLTVPEVAAIRAELPKSLVDSRQLVIGLGFLPAGSPPIGYIGADQKTITGSEPDLGRLIAAVFGLKPVLSNATWDNLFVGIDSGRTNVGFSNITDTEQRKEKYDFAGYRQDNLGFEVKKNDTWTFDGTAASLAGKTVAVGAGTNQEKILLKWQSDLKAQGKKLTVKYFQESNSTYLALNSGRIDAYFAPNPSVAYHVTQTANTPNATRSAGTFSGAGASLQGLICATVKKDSGLAKPLADAINYLIKNGQYAKWLAAWNLSNEALPSSQVNPPGLPLTNS</sequence>
<dbReference type="PROSITE" id="PS51318">
    <property type="entry name" value="TAT"/>
    <property type="match status" value="1"/>
</dbReference>
<keyword evidence="1" id="KW-0732">Signal</keyword>
<dbReference type="PANTHER" id="PTHR35936">
    <property type="entry name" value="MEMBRANE-BOUND LYTIC MUREIN TRANSGLYCOSYLASE F"/>
    <property type="match status" value="1"/>
</dbReference>
<dbReference type="RefSeq" id="WP_093716788.1">
    <property type="nucleotide sequence ID" value="NZ_FONG01000023.1"/>
</dbReference>
<dbReference type="InterPro" id="IPR001638">
    <property type="entry name" value="Solute-binding_3/MltF_N"/>
</dbReference>
<dbReference type="EMBL" id="FONG01000023">
    <property type="protein sequence ID" value="SFF65977.1"/>
    <property type="molecule type" value="Genomic_DNA"/>
</dbReference>
<evidence type="ECO:0000313" key="4">
    <source>
        <dbReference type="Proteomes" id="UP000199323"/>
    </source>
</evidence>
<dbReference type="Proteomes" id="UP000199323">
    <property type="component" value="Unassembled WGS sequence"/>
</dbReference>
<proteinExistence type="predicted"/>
<name>A0A1I2KL56_9ACTN</name>
<reference evidence="3 4" key="1">
    <citation type="submission" date="2016-10" db="EMBL/GenBank/DDBJ databases">
        <authorList>
            <person name="de Groot N.N."/>
        </authorList>
    </citation>
    <scope>NUCLEOTIDE SEQUENCE [LARGE SCALE GENOMIC DNA]</scope>
    <source>
        <strain evidence="3 4">CGMCC 4.3510</strain>
    </source>
</reference>
<dbReference type="PANTHER" id="PTHR35936:SF34">
    <property type="entry name" value="ABC TRANSPORTER EXTRACELLULAR-BINDING PROTEIN YCKB-RELATED"/>
    <property type="match status" value="1"/>
</dbReference>
<organism evidence="3 4">
    <name type="scientific">Actinacidiphila alni</name>
    <dbReference type="NCBI Taxonomy" id="380248"/>
    <lineage>
        <taxon>Bacteria</taxon>
        <taxon>Bacillati</taxon>
        <taxon>Actinomycetota</taxon>
        <taxon>Actinomycetes</taxon>
        <taxon>Kitasatosporales</taxon>
        <taxon>Streptomycetaceae</taxon>
        <taxon>Actinacidiphila</taxon>
    </lineage>
</organism>
<dbReference type="SUPFAM" id="SSF53850">
    <property type="entry name" value="Periplasmic binding protein-like II"/>
    <property type="match status" value="1"/>
</dbReference>
<evidence type="ECO:0000259" key="2">
    <source>
        <dbReference type="SMART" id="SM00062"/>
    </source>
</evidence>
<accession>A0A1I2KL56</accession>
<evidence type="ECO:0000256" key="1">
    <source>
        <dbReference type="ARBA" id="ARBA00022729"/>
    </source>
</evidence>
<feature type="domain" description="Solute-binding protein family 3/N-terminal" evidence="2">
    <location>
        <begin position="97"/>
        <end position="336"/>
    </location>
</feature>